<sequence>MKVVAVALFKTPSFFIYMEDIIMHSLKQTSSKSLHDLLKTNSSIVTTKPSQILTGMLFRSTDGKLMLTSNNGYTIELPADTIEKFQVVDTSGVYPIVELRVEVSGKFYFLNPG</sequence>
<name>A0A5C7VSI0_9PROT</name>
<evidence type="ECO:0000313" key="1">
    <source>
        <dbReference type="EMBL" id="TXI28636.1"/>
    </source>
</evidence>
<proteinExistence type="predicted"/>
<organism evidence="1 2">
    <name type="scientific">Nitrosomonas oligotropha</name>
    <dbReference type="NCBI Taxonomy" id="42354"/>
    <lineage>
        <taxon>Bacteria</taxon>
        <taxon>Pseudomonadati</taxon>
        <taxon>Pseudomonadota</taxon>
        <taxon>Betaproteobacteria</taxon>
        <taxon>Nitrosomonadales</taxon>
        <taxon>Nitrosomonadaceae</taxon>
        <taxon>Nitrosomonas</taxon>
    </lineage>
</organism>
<accession>A0A5C7VSI0</accession>
<dbReference type="Proteomes" id="UP000321055">
    <property type="component" value="Unassembled WGS sequence"/>
</dbReference>
<dbReference type="EMBL" id="SSFX01000045">
    <property type="protein sequence ID" value="TXI28636.1"/>
    <property type="molecule type" value="Genomic_DNA"/>
</dbReference>
<protein>
    <submittedName>
        <fullName evidence="1">Uncharacterized protein</fullName>
    </submittedName>
</protein>
<reference evidence="1 2" key="1">
    <citation type="submission" date="2018-09" db="EMBL/GenBank/DDBJ databases">
        <title>Metagenome Assembled Genomes from an Advanced Water Purification Facility.</title>
        <authorList>
            <person name="Stamps B.W."/>
            <person name="Spear J.R."/>
        </authorList>
    </citation>
    <scope>NUCLEOTIDE SEQUENCE [LARGE SCALE GENOMIC DNA]</scope>
    <source>
        <strain evidence="1">Bin_54_1</strain>
    </source>
</reference>
<dbReference type="AlphaFoldDB" id="A0A5C7VSI0"/>
<gene>
    <name evidence="1" type="ORF">E6Q60_06935</name>
</gene>
<comment type="caution">
    <text evidence="1">The sequence shown here is derived from an EMBL/GenBank/DDBJ whole genome shotgun (WGS) entry which is preliminary data.</text>
</comment>
<evidence type="ECO:0000313" key="2">
    <source>
        <dbReference type="Proteomes" id="UP000321055"/>
    </source>
</evidence>